<dbReference type="EMBL" id="DTGT01000430">
    <property type="protein sequence ID" value="HGH62239.1"/>
    <property type="molecule type" value="Genomic_DNA"/>
</dbReference>
<sequence length="227" mass="25363">MLVKDWMTKNVVTVNVSDSLQHAINTMIDNQVSILPVLEDGRLVGILTDRDVKRASPSSATLLDIQQALYQLARLEVGAVMSPHPITVAPDFTLEETAAILLERRISGAPVISKEGLLVGIITKSDVFKALLSLSGSTNKGLMFGFLIEDRPGSIKEVTDVVRSYGARLVSILTSYDRAPQGYRYLYIRLFNVDRGSQQEMKQELRGRFKVLYCIDQIENKREIYSD</sequence>
<accession>A0A7C4AU22</accession>
<dbReference type="PANTHER" id="PTHR43080:SF26">
    <property type="entry name" value="REGULATORY PROTEIN"/>
    <property type="match status" value="1"/>
</dbReference>
<dbReference type="AlphaFoldDB" id="A0A7C4AU22"/>
<name>A0A7C4AU22_9BACT</name>
<proteinExistence type="predicted"/>
<dbReference type="Pfam" id="PF00571">
    <property type="entry name" value="CBS"/>
    <property type="match status" value="2"/>
</dbReference>
<feature type="domain" description="CBS" evidence="3">
    <location>
        <begin position="7"/>
        <end position="62"/>
    </location>
</feature>
<dbReference type="InterPro" id="IPR046342">
    <property type="entry name" value="CBS_dom_sf"/>
</dbReference>
<dbReference type="PANTHER" id="PTHR43080">
    <property type="entry name" value="CBS DOMAIN-CONTAINING PROTEIN CBSX3, MITOCHONDRIAL"/>
    <property type="match status" value="1"/>
</dbReference>
<dbReference type="SMART" id="SM00116">
    <property type="entry name" value="CBS"/>
    <property type="match status" value="2"/>
</dbReference>
<evidence type="ECO:0000259" key="3">
    <source>
        <dbReference type="PROSITE" id="PS51371"/>
    </source>
</evidence>
<dbReference type="InterPro" id="IPR000644">
    <property type="entry name" value="CBS_dom"/>
</dbReference>
<feature type="domain" description="CBS" evidence="3">
    <location>
        <begin position="81"/>
        <end position="141"/>
    </location>
</feature>
<dbReference type="PROSITE" id="PS51371">
    <property type="entry name" value="CBS"/>
    <property type="match status" value="2"/>
</dbReference>
<dbReference type="Gene3D" id="3.10.580.10">
    <property type="entry name" value="CBS-domain"/>
    <property type="match status" value="1"/>
</dbReference>
<protein>
    <submittedName>
        <fullName evidence="4">CBS domain-containing protein</fullName>
    </submittedName>
</protein>
<evidence type="ECO:0000256" key="1">
    <source>
        <dbReference type="ARBA" id="ARBA00023122"/>
    </source>
</evidence>
<dbReference type="CDD" id="cd04584">
    <property type="entry name" value="CBS_pair_AcuB_like"/>
    <property type="match status" value="1"/>
</dbReference>
<reference evidence="4" key="1">
    <citation type="journal article" date="2020" name="mSystems">
        <title>Genome- and Community-Level Interaction Insights into Carbon Utilization and Element Cycling Functions of Hydrothermarchaeota in Hydrothermal Sediment.</title>
        <authorList>
            <person name="Zhou Z."/>
            <person name="Liu Y."/>
            <person name="Xu W."/>
            <person name="Pan J."/>
            <person name="Luo Z.H."/>
            <person name="Li M."/>
        </authorList>
    </citation>
    <scope>NUCLEOTIDE SEQUENCE [LARGE SCALE GENOMIC DNA]</scope>
    <source>
        <strain evidence="4">SpSt-769</strain>
    </source>
</reference>
<keyword evidence="1 2" id="KW-0129">CBS domain</keyword>
<evidence type="ECO:0000313" key="4">
    <source>
        <dbReference type="EMBL" id="HGH62239.1"/>
    </source>
</evidence>
<organism evidence="4">
    <name type="scientific">Desulfomonile tiedjei</name>
    <dbReference type="NCBI Taxonomy" id="2358"/>
    <lineage>
        <taxon>Bacteria</taxon>
        <taxon>Pseudomonadati</taxon>
        <taxon>Thermodesulfobacteriota</taxon>
        <taxon>Desulfomonilia</taxon>
        <taxon>Desulfomonilales</taxon>
        <taxon>Desulfomonilaceae</taxon>
        <taxon>Desulfomonile</taxon>
    </lineage>
</organism>
<dbReference type="InterPro" id="IPR051257">
    <property type="entry name" value="Diverse_CBS-Domain"/>
</dbReference>
<gene>
    <name evidence="4" type="ORF">ENV54_13190</name>
</gene>
<dbReference type="SUPFAM" id="SSF54631">
    <property type="entry name" value="CBS-domain pair"/>
    <property type="match status" value="1"/>
</dbReference>
<comment type="caution">
    <text evidence="4">The sequence shown here is derived from an EMBL/GenBank/DDBJ whole genome shotgun (WGS) entry which is preliminary data.</text>
</comment>
<evidence type="ECO:0000256" key="2">
    <source>
        <dbReference type="PROSITE-ProRule" id="PRU00703"/>
    </source>
</evidence>